<dbReference type="PANTHER" id="PTHR13696">
    <property type="entry name" value="P-LOOP CONTAINING NUCLEOSIDE TRIPHOSPHATE HYDROLASE"/>
    <property type="match status" value="1"/>
</dbReference>
<reference evidence="2 3" key="1">
    <citation type="submission" date="2016-01" db="EMBL/GenBank/DDBJ databases">
        <title>Genome Sequences of Twelve Sporeforming Bacillus Species Isolated from Foods.</title>
        <authorList>
            <person name="Berendsen E.M."/>
            <person name="Wells-Bennik M.H."/>
            <person name="Krawcyk A.O."/>
            <person name="De Jong A."/>
            <person name="Holsappel S."/>
            <person name="Eijlander R.T."/>
            <person name="Kuipers O.P."/>
        </authorList>
    </citation>
    <scope>NUCLEOTIDE SEQUENCE [LARGE SCALE GENOMIC DNA]</scope>
    <source>
        <strain evidence="2 3">B4102</strain>
    </source>
</reference>
<gene>
    <name evidence="2" type="ORF">B4102_2141</name>
</gene>
<dbReference type="Gene3D" id="3.40.50.300">
    <property type="entry name" value="P-loop containing nucleotide triphosphate hydrolases"/>
    <property type="match status" value="1"/>
</dbReference>
<dbReference type="AlphaFoldDB" id="A0A150LGA4"/>
<dbReference type="InterPro" id="IPR050678">
    <property type="entry name" value="DNA_Partitioning_ATPase"/>
</dbReference>
<dbReference type="SUPFAM" id="SSF52540">
    <property type="entry name" value="P-loop containing nucleoside triphosphate hydrolases"/>
    <property type="match status" value="1"/>
</dbReference>
<organism evidence="2 3">
    <name type="scientific">Heyndrickxia sporothermodurans</name>
    <dbReference type="NCBI Taxonomy" id="46224"/>
    <lineage>
        <taxon>Bacteria</taxon>
        <taxon>Bacillati</taxon>
        <taxon>Bacillota</taxon>
        <taxon>Bacilli</taxon>
        <taxon>Bacillales</taxon>
        <taxon>Bacillaceae</taxon>
        <taxon>Heyndrickxia</taxon>
    </lineage>
</organism>
<dbReference type="PATRIC" id="fig|46224.3.peg.3951"/>
<keyword evidence="3" id="KW-1185">Reference proteome</keyword>
<evidence type="ECO:0000313" key="3">
    <source>
        <dbReference type="Proteomes" id="UP000075666"/>
    </source>
</evidence>
<dbReference type="OrthoDB" id="9815116at2"/>
<dbReference type="PANTHER" id="PTHR13696:SF99">
    <property type="entry name" value="COBYRINIC ACID AC-DIAMIDE SYNTHASE"/>
    <property type="match status" value="1"/>
</dbReference>
<dbReference type="RefSeq" id="WP_066226175.1">
    <property type="nucleotide sequence ID" value="NZ_LQYN01000006.1"/>
</dbReference>
<dbReference type="InterPro" id="IPR025669">
    <property type="entry name" value="AAA_dom"/>
</dbReference>
<dbReference type="EMBL" id="LQYN01000006">
    <property type="protein sequence ID" value="KYD11413.1"/>
    <property type="molecule type" value="Genomic_DNA"/>
</dbReference>
<comment type="caution">
    <text evidence="2">The sequence shown here is derived from an EMBL/GenBank/DDBJ whole genome shotgun (WGS) entry which is preliminary data.</text>
</comment>
<dbReference type="STRING" id="46224.B4102_2141"/>
<feature type="domain" description="AAA" evidence="1">
    <location>
        <begin position="4"/>
        <end position="193"/>
    </location>
</feature>
<dbReference type="CDD" id="cd02042">
    <property type="entry name" value="ParAB_family"/>
    <property type="match status" value="1"/>
</dbReference>
<protein>
    <recommendedName>
        <fullName evidence="1">AAA domain-containing protein</fullName>
    </recommendedName>
</protein>
<sequence>MGITICVGNYKGGVGKTKNNVMNAYELAKKGFRVLVVDLDPQANSTTVLVRTKKAHSDEVFSFNKTLMTAIKEGSLEGLEVPIIENLWLLPSYIDFANYTAFLDIRYGIVEEEDPDYHNVIKDKITYFSTLLKPLKEKYDYIFIDVPPTKSYITDSAVMCSDYVLIVLQTQELSLDGAQMYLKDLQTLAEKYGGEFEICGVLPVLMDGNASLDQFVLENAADIFGKENMFKITVPNMARLKRFDNTGIIEVDRHDKRVIEFYSDVADELLNRINYFEGIDELNGE</sequence>
<accession>A0A150LGA4</accession>
<proteinExistence type="predicted"/>
<evidence type="ECO:0000313" key="2">
    <source>
        <dbReference type="EMBL" id="KYD11413.1"/>
    </source>
</evidence>
<name>A0A150LGA4_9BACI</name>
<dbReference type="Proteomes" id="UP000075666">
    <property type="component" value="Unassembled WGS sequence"/>
</dbReference>
<evidence type="ECO:0000259" key="1">
    <source>
        <dbReference type="Pfam" id="PF13614"/>
    </source>
</evidence>
<dbReference type="Pfam" id="PF13614">
    <property type="entry name" value="AAA_31"/>
    <property type="match status" value="1"/>
</dbReference>
<dbReference type="InterPro" id="IPR027417">
    <property type="entry name" value="P-loop_NTPase"/>
</dbReference>